<dbReference type="AlphaFoldDB" id="A0A6C0K9G3"/>
<sequence length="176" mass="19466">MMLIFILFGSASGLVFPSAPLGYSPEPDGTGLTHLELAQASQTLAVWTNAIDSNRDVFPQCSADACVQGIHLIRKRETLIPPFNTLISFTYGHKFATQTVHSHILLCVLDPVQNVVSLMGIVENPANISYNKLVYPDVCDLKEYSERANCKLRLDPLSKWGSGVFYYALSRQSPFN</sequence>
<name>A0A6C0K9G3_9ZZZZ</name>
<accession>A0A6C0K9G3</accession>
<dbReference type="EMBL" id="MN740839">
    <property type="protein sequence ID" value="QHU14329.1"/>
    <property type="molecule type" value="Genomic_DNA"/>
</dbReference>
<evidence type="ECO:0000313" key="1">
    <source>
        <dbReference type="EMBL" id="QHU14329.1"/>
    </source>
</evidence>
<protein>
    <submittedName>
        <fullName evidence="1">Uncharacterized protein</fullName>
    </submittedName>
</protein>
<proteinExistence type="predicted"/>
<organism evidence="1">
    <name type="scientific">viral metagenome</name>
    <dbReference type="NCBI Taxonomy" id="1070528"/>
    <lineage>
        <taxon>unclassified sequences</taxon>
        <taxon>metagenomes</taxon>
        <taxon>organismal metagenomes</taxon>
    </lineage>
</organism>
<reference evidence="1" key="1">
    <citation type="journal article" date="2020" name="Nature">
        <title>Giant virus diversity and host interactions through global metagenomics.</title>
        <authorList>
            <person name="Schulz F."/>
            <person name="Roux S."/>
            <person name="Paez-Espino D."/>
            <person name="Jungbluth S."/>
            <person name="Walsh D.A."/>
            <person name="Denef V.J."/>
            <person name="McMahon K.D."/>
            <person name="Konstantinidis K.T."/>
            <person name="Eloe-Fadrosh E.A."/>
            <person name="Kyrpides N.C."/>
            <person name="Woyke T."/>
        </authorList>
    </citation>
    <scope>NUCLEOTIDE SEQUENCE</scope>
    <source>
        <strain evidence="1">GVMAG-S-1102113-118</strain>
    </source>
</reference>